<reference evidence="2" key="1">
    <citation type="journal article" date="2020" name="Stud. Mycol.">
        <title>101 Dothideomycetes genomes: a test case for predicting lifestyles and emergence of pathogens.</title>
        <authorList>
            <person name="Haridas S."/>
            <person name="Albert R."/>
            <person name="Binder M."/>
            <person name="Bloem J."/>
            <person name="Labutti K."/>
            <person name="Salamov A."/>
            <person name="Andreopoulos B."/>
            <person name="Baker S."/>
            <person name="Barry K."/>
            <person name="Bills G."/>
            <person name="Bluhm B."/>
            <person name="Cannon C."/>
            <person name="Castanera R."/>
            <person name="Culley D."/>
            <person name="Daum C."/>
            <person name="Ezra D."/>
            <person name="Gonzalez J."/>
            <person name="Henrissat B."/>
            <person name="Kuo A."/>
            <person name="Liang C."/>
            <person name="Lipzen A."/>
            <person name="Lutzoni F."/>
            <person name="Magnuson J."/>
            <person name="Mondo S."/>
            <person name="Nolan M."/>
            <person name="Ohm R."/>
            <person name="Pangilinan J."/>
            <person name="Park H.-J."/>
            <person name="Ramirez L."/>
            <person name="Alfaro M."/>
            <person name="Sun H."/>
            <person name="Tritt A."/>
            <person name="Yoshinaga Y."/>
            <person name="Zwiers L.-H."/>
            <person name="Turgeon B."/>
            <person name="Goodwin S."/>
            <person name="Spatafora J."/>
            <person name="Crous P."/>
            <person name="Grigoriev I."/>
        </authorList>
    </citation>
    <scope>NUCLEOTIDE SEQUENCE</scope>
    <source>
        <strain evidence="2">CBS 125425</strain>
    </source>
</reference>
<protein>
    <submittedName>
        <fullName evidence="2">Uncharacterized protein</fullName>
    </submittedName>
</protein>
<organism evidence="2 3">
    <name type="scientific">Polyplosphaeria fusca</name>
    <dbReference type="NCBI Taxonomy" id="682080"/>
    <lineage>
        <taxon>Eukaryota</taxon>
        <taxon>Fungi</taxon>
        <taxon>Dikarya</taxon>
        <taxon>Ascomycota</taxon>
        <taxon>Pezizomycotina</taxon>
        <taxon>Dothideomycetes</taxon>
        <taxon>Pleosporomycetidae</taxon>
        <taxon>Pleosporales</taxon>
        <taxon>Tetraplosphaeriaceae</taxon>
        <taxon>Polyplosphaeria</taxon>
    </lineage>
</organism>
<evidence type="ECO:0000313" key="3">
    <source>
        <dbReference type="Proteomes" id="UP000799444"/>
    </source>
</evidence>
<dbReference type="AlphaFoldDB" id="A0A9P4R384"/>
<name>A0A9P4R384_9PLEO</name>
<evidence type="ECO:0000313" key="2">
    <source>
        <dbReference type="EMBL" id="KAF2735666.1"/>
    </source>
</evidence>
<sequence>MGRSSGPAVLTTHRNLPSTLYGPVQSGGTEDGKTLCAGRPLNFVSSSVPWWLACIPEPPPTPPASPRRRYPPLAAAVPAERACSTRRFNGSRASPPPPSISLPSHDSREPDRRFPSFALAPSSFDDGGRVDIRQGHANRNFRRLSEPSAVASAALTRPSYPQLFDFRLASL</sequence>
<gene>
    <name evidence="2" type="ORF">EJ04DRAFT_190722</name>
</gene>
<feature type="compositionally biased region" description="Basic and acidic residues" evidence="1">
    <location>
        <begin position="105"/>
        <end position="114"/>
    </location>
</feature>
<feature type="region of interest" description="Disordered" evidence="1">
    <location>
        <begin position="1"/>
        <end position="33"/>
    </location>
</feature>
<dbReference type="EMBL" id="ML996133">
    <property type="protein sequence ID" value="KAF2735666.1"/>
    <property type="molecule type" value="Genomic_DNA"/>
</dbReference>
<dbReference type="Proteomes" id="UP000799444">
    <property type="component" value="Unassembled WGS sequence"/>
</dbReference>
<accession>A0A9P4R384</accession>
<proteinExistence type="predicted"/>
<evidence type="ECO:0000256" key="1">
    <source>
        <dbReference type="SAM" id="MobiDB-lite"/>
    </source>
</evidence>
<comment type="caution">
    <text evidence="2">The sequence shown here is derived from an EMBL/GenBank/DDBJ whole genome shotgun (WGS) entry which is preliminary data.</text>
</comment>
<feature type="region of interest" description="Disordered" evidence="1">
    <location>
        <begin position="81"/>
        <end position="116"/>
    </location>
</feature>
<keyword evidence="3" id="KW-1185">Reference proteome</keyword>